<evidence type="ECO:0000256" key="2">
    <source>
        <dbReference type="SAM" id="MobiDB-lite"/>
    </source>
</evidence>
<feature type="compositionally biased region" description="Basic and acidic residues" evidence="2">
    <location>
        <begin position="75"/>
        <end position="90"/>
    </location>
</feature>
<feature type="compositionally biased region" description="Low complexity" evidence="2">
    <location>
        <begin position="1"/>
        <end position="15"/>
    </location>
</feature>
<dbReference type="PANTHER" id="PTHR12790">
    <property type="entry name" value="TRANSCRIPTION INITIATION FACTOR IA RRN3"/>
    <property type="match status" value="1"/>
</dbReference>
<organism evidence="3 4">
    <name type="scientific">Papiliotrema laurentii</name>
    <name type="common">Cryptococcus laurentii</name>
    <dbReference type="NCBI Taxonomy" id="5418"/>
    <lineage>
        <taxon>Eukaryota</taxon>
        <taxon>Fungi</taxon>
        <taxon>Dikarya</taxon>
        <taxon>Basidiomycota</taxon>
        <taxon>Agaricomycotina</taxon>
        <taxon>Tremellomycetes</taxon>
        <taxon>Tremellales</taxon>
        <taxon>Rhynchogastremaceae</taxon>
        <taxon>Papiliotrema</taxon>
    </lineage>
</organism>
<dbReference type="InterPro" id="IPR016024">
    <property type="entry name" value="ARM-type_fold"/>
</dbReference>
<dbReference type="InterPro" id="IPR007991">
    <property type="entry name" value="RNA_pol_I_trans_ini_fac_RRN3"/>
</dbReference>
<feature type="compositionally biased region" description="Acidic residues" evidence="2">
    <location>
        <begin position="774"/>
        <end position="796"/>
    </location>
</feature>
<dbReference type="PANTHER" id="PTHR12790:SF0">
    <property type="entry name" value="RNA POLYMERASE I-SPECIFIC TRANSCRIPTION INITIATION FACTOR RRN3-RELATED"/>
    <property type="match status" value="1"/>
</dbReference>
<evidence type="ECO:0000313" key="3">
    <source>
        <dbReference type="EMBL" id="KAK1925765.1"/>
    </source>
</evidence>
<dbReference type="SUPFAM" id="SSF48371">
    <property type="entry name" value="ARM repeat"/>
    <property type="match status" value="1"/>
</dbReference>
<evidence type="ECO:0000313" key="4">
    <source>
        <dbReference type="Proteomes" id="UP001182556"/>
    </source>
</evidence>
<dbReference type="Pfam" id="PF05327">
    <property type="entry name" value="RRN3"/>
    <property type="match status" value="1"/>
</dbReference>
<dbReference type="GO" id="GO:0005634">
    <property type="term" value="C:nucleus"/>
    <property type="evidence" value="ECO:0007669"/>
    <property type="project" value="TreeGrafter"/>
</dbReference>
<feature type="compositionally biased region" description="Polar residues" evidence="2">
    <location>
        <begin position="837"/>
        <end position="848"/>
    </location>
</feature>
<dbReference type="GO" id="GO:0001181">
    <property type="term" value="F:RNA polymerase I general transcription initiation factor activity"/>
    <property type="evidence" value="ECO:0007669"/>
    <property type="project" value="InterPro"/>
</dbReference>
<feature type="region of interest" description="Disordered" evidence="2">
    <location>
        <begin position="1"/>
        <end position="90"/>
    </location>
</feature>
<dbReference type="AlphaFoldDB" id="A0AAD9FT97"/>
<feature type="region of interest" description="Disordered" evidence="2">
    <location>
        <begin position="772"/>
        <end position="855"/>
    </location>
</feature>
<dbReference type="GO" id="GO:0006361">
    <property type="term" value="P:transcription initiation at RNA polymerase I promoter"/>
    <property type="evidence" value="ECO:0007669"/>
    <property type="project" value="InterPro"/>
</dbReference>
<proteinExistence type="inferred from homology"/>
<dbReference type="GO" id="GO:0001042">
    <property type="term" value="F:RNA polymerase I core binding"/>
    <property type="evidence" value="ECO:0007669"/>
    <property type="project" value="TreeGrafter"/>
</dbReference>
<feature type="compositionally biased region" description="Acidic residues" evidence="2">
    <location>
        <begin position="358"/>
        <end position="389"/>
    </location>
</feature>
<sequence length="855" mass="93796">MTLNISSWSNSLSMSKARPSINQKKHSNLPPPSLTMTHGDSVLHASRSSSLAGRKRPRESEGESSKIRLARRTKSAGDARMETRKPKDKDREAFQRGLIAVFVPNALKESLVGRSEHYDDLLAHFLPTSTSPHPALPPLLPLLRALTAHVSLLVPETHGALVSAIVSLPWAAGEEKFVRVFIGFCGVLVSAQPGWAKEVVSMAIKGLRWQHKMPSTLAVPISRRIYHARHHLLLAHLLSLIPTLPTVIQPLLAKHFPNKREPEVSQTTWVRNCCELIGYCPDLGQRVWGMIVDRMLRIDAEISKDEEEEEEEEEEEDDETEDEEDHPHAGPSRHASPGLPDPFDIPITEDVPKPVSQFDDEDDDDGSDLDVDELSSVDGASSEEEDESDEQKAVIARLKKKEAVQAMRHKLDGMMVYFFQHLSEVMGGRPASTSAAEVAAAGLASTGSSTSSGASTPTAENPNPISSFPILAAAKPAPTPAQSLSHFQTLLTLFTRQILPTSSTQHIPFLLFYSSALTPSHTDLFLGLLVSQALYGTSTATPTIGAQPLSLAQRIASTVYIGSIVCRAKYVTDEQARQVMMYLLAYIDGKMHQSKPDDPPLFYAVCQAVMLIFCFRWRAFGNDKDGESVLGEMELEVESVEGDGRWMRDLDVLQRVITSDLNPLLGCNPTIVSTFAKVAHQTNFAYCFSIIEANQAHARPSASSSTPTTPGAGSSRHNSLSYSAALTTARNARQANIDSGLDDYFPFDPYDLPRSKRFVEHLYCQWGDVAISTEESDDESDSDSDSDEDGDPETSDLDSLGADSEMEDTMAGRGIPRMKNGSYSDRRKKMFERDGGLSSSLEGMSISPNVPRVVR</sequence>
<keyword evidence="4" id="KW-1185">Reference proteome</keyword>
<dbReference type="Proteomes" id="UP001182556">
    <property type="component" value="Unassembled WGS sequence"/>
</dbReference>
<feature type="region of interest" description="Disordered" evidence="2">
    <location>
        <begin position="699"/>
        <end position="720"/>
    </location>
</feature>
<reference evidence="3" key="1">
    <citation type="submission" date="2023-02" db="EMBL/GenBank/DDBJ databases">
        <title>Identification and recombinant expression of a fungal hydrolase from Papiliotrema laurentii that hydrolyzes apple cutin and clears colloidal polyester polyurethane.</title>
        <authorList>
            <consortium name="DOE Joint Genome Institute"/>
            <person name="Roman V.A."/>
            <person name="Bojanowski C."/>
            <person name="Crable B.R."/>
            <person name="Wagner D.N."/>
            <person name="Hung C.S."/>
            <person name="Nadeau L.J."/>
            <person name="Schratz L."/>
            <person name="Haridas S."/>
            <person name="Pangilinan J."/>
            <person name="Lipzen A."/>
            <person name="Na H."/>
            <person name="Yan M."/>
            <person name="Ng V."/>
            <person name="Grigoriev I.V."/>
            <person name="Spatafora J.W."/>
            <person name="Barlow D."/>
            <person name="Biffinger J."/>
            <person name="Kelley-Loughnane N."/>
            <person name="Varaljay V.A."/>
            <person name="Crookes-Goodson W.J."/>
        </authorList>
    </citation>
    <scope>NUCLEOTIDE SEQUENCE</scope>
    <source>
        <strain evidence="3">5307AH</strain>
    </source>
</reference>
<gene>
    <name evidence="3" type="ORF">DB88DRAFT_485018</name>
</gene>
<feature type="compositionally biased region" description="Low complexity" evidence="2">
    <location>
        <begin position="699"/>
        <end position="716"/>
    </location>
</feature>
<comment type="similarity">
    <text evidence="1">Belongs to the RRN3 family.</text>
</comment>
<dbReference type="EMBL" id="JAODAN010000003">
    <property type="protein sequence ID" value="KAK1925765.1"/>
    <property type="molecule type" value="Genomic_DNA"/>
</dbReference>
<feature type="region of interest" description="Disordered" evidence="2">
    <location>
        <begin position="301"/>
        <end position="393"/>
    </location>
</feature>
<feature type="compositionally biased region" description="Acidic residues" evidence="2">
    <location>
        <begin position="304"/>
        <end position="324"/>
    </location>
</feature>
<comment type="caution">
    <text evidence="3">The sequence shown here is derived from an EMBL/GenBank/DDBJ whole genome shotgun (WGS) entry which is preliminary data.</text>
</comment>
<protein>
    <submittedName>
        <fullName evidence="3">RNA polymerase I transcription factor</fullName>
    </submittedName>
</protein>
<name>A0AAD9FT97_PAPLA</name>
<evidence type="ECO:0000256" key="1">
    <source>
        <dbReference type="ARBA" id="ARBA00010098"/>
    </source>
</evidence>
<accession>A0AAD9FT97</accession>